<feature type="compositionally biased region" description="Basic and acidic residues" evidence="5">
    <location>
        <begin position="91"/>
        <end position="107"/>
    </location>
</feature>
<comment type="caution">
    <text evidence="7">The sequence shown here is derived from an EMBL/GenBank/DDBJ whole genome shotgun (WGS) entry which is preliminary data.</text>
</comment>
<dbReference type="SUPFAM" id="SSF54001">
    <property type="entry name" value="Cysteine proteinases"/>
    <property type="match status" value="1"/>
</dbReference>
<dbReference type="GO" id="GO:0005634">
    <property type="term" value="C:nucleus"/>
    <property type="evidence" value="ECO:0007669"/>
    <property type="project" value="TreeGrafter"/>
</dbReference>
<accession>A0A9Q0IDH2</accession>
<dbReference type="Proteomes" id="UP001148018">
    <property type="component" value="Unassembled WGS sequence"/>
</dbReference>
<dbReference type="AlphaFoldDB" id="A0A9Q0IDH2"/>
<dbReference type="PROSITE" id="PS50600">
    <property type="entry name" value="ULP_PROTEASE"/>
    <property type="match status" value="1"/>
</dbReference>
<dbReference type="PANTHER" id="PTHR12606:SF10">
    <property type="entry name" value="SENTRIN-SPECIFIC PROTEASE 5"/>
    <property type="match status" value="1"/>
</dbReference>
<evidence type="ECO:0000259" key="6">
    <source>
        <dbReference type="PROSITE" id="PS50600"/>
    </source>
</evidence>
<evidence type="ECO:0000256" key="1">
    <source>
        <dbReference type="ARBA" id="ARBA00005234"/>
    </source>
</evidence>
<feature type="region of interest" description="Disordered" evidence="5">
    <location>
        <begin position="1"/>
        <end position="26"/>
    </location>
</feature>
<evidence type="ECO:0000256" key="2">
    <source>
        <dbReference type="ARBA" id="ARBA00022670"/>
    </source>
</evidence>
<protein>
    <recommendedName>
        <fullName evidence="6">Ubiquitin-like protease family profile domain-containing protein</fullName>
    </recommendedName>
</protein>
<evidence type="ECO:0000256" key="4">
    <source>
        <dbReference type="ARBA" id="ARBA00022807"/>
    </source>
</evidence>
<evidence type="ECO:0000313" key="7">
    <source>
        <dbReference type="EMBL" id="KAJ3594325.1"/>
    </source>
</evidence>
<evidence type="ECO:0000256" key="3">
    <source>
        <dbReference type="ARBA" id="ARBA00022801"/>
    </source>
</evidence>
<feature type="domain" description="Ubiquitin-like protease family profile" evidence="6">
    <location>
        <begin position="298"/>
        <end position="456"/>
    </location>
</feature>
<dbReference type="Gene3D" id="3.40.395.10">
    <property type="entry name" value="Adenoviral Proteinase, Chain A"/>
    <property type="match status" value="1"/>
</dbReference>
<dbReference type="GO" id="GO:0016926">
    <property type="term" value="P:protein desumoylation"/>
    <property type="evidence" value="ECO:0007669"/>
    <property type="project" value="TreeGrafter"/>
</dbReference>
<sequence length="487" mass="55323">MGKLPWKVRGSKQTREGAKGPSRCPELSKKRLASKRRMWMWMWHRHGRARPCFFSKARQRDERKRRSVCSSPSCNHPGAVKIICMQTQVDPGRDENLPEHTPDKGRETPTSGVVDGGELQAGSGEVCQPASPSTSTPTDCPQTRAPEDLERSVVGTSRARCMRNDTIHGVEKVSGDQKPRGGPVSHPQEACATPGAEQAMADGKTSSRTNLSSVCKSLPGDGVSSEDRLALVKNITEFLDGFSNVYGSFIPLQKCDFLRSLEWPNMNPQRKKLVLSVLNKYNSARTKSPSFQVVYKKHRLTLEDLSTLADDNWLNDQVINMYGELIMDSTHNQVHFLNSFFHHQLEMKGYKGVRRWTKQVNLFAKRLLLVPIHMEVHWCLVSADPTCRRIQLYDSSECTASLEVAQKILKHLTSEAEEKSQKYFQTGWVVSDHKETPQQNNENDCGVFVLEYCKRLAREEPLTFSQEEIPNIRKRIYKELCERKLHV</sequence>
<feature type="region of interest" description="Disordered" evidence="5">
    <location>
        <begin position="91"/>
        <end position="152"/>
    </location>
</feature>
<feature type="compositionally biased region" description="Polar residues" evidence="5">
    <location>
        <begin position="130"/>
        <end position="141"/>
    </location>
</feature>
<keyword evidence="3" id="KW-0378">Hydrolase</keyword>
<keyword evidence="8" id="KW-1185">Reference proteome</keyword>
<evidence type="ECO:0000313" key="8">
    <source>
        <dbReference type="Proteomes" id="UP001148018"/>
    </source>
</evidence>
<dbReference type="EMBL" id="JANIIK010000111">
    <property type="protein sequence ID" value="KAJ3594325.1"/>
    <property type="molecule type" value="Genomic_DNA"/>
</dbReference>
<dbReference type="GO" id="GO:0006508">
    <property type="term" value="P:proteolysis"/>
    <property type="evidence" value="ECO:0007669"/>
    <property type="project" value="UniProtKB-KW"/>
</dbReference>
<dbReference type="PANTHER" id="PTHR12606">
    <property type="entry name" value="SENTRIN/SUMO-SPECIFIC PROTEASE"/>
    <property type="match status" value="1"/>
</dbReference>
<dbReference type="OrthoDB" id="1939479at2759"/>
<proteinExistence type="inferred from homology"/>
<feature type="region of interest" description="Disordered" evidence="5">
    <location>
        <begin position="171"/>
        <end position="209"/>
    </location>
</feature>
<dbReference type="GO" id="GO:0016929">
    <property type="term" value="F:deSUMOylase activity"/>
    <property type="evidence" value="ECO:0007669"/>
    <property type="project" value="TreeGrafter"/>
</dbReference>
<comment type="similarity">
    <text evidence="1">Belongs to the peptidase C48 family.</text>
</comment>
<dbReference type="InterPro" id="IPR038765">
    <property type="entry name" value="Papain-like_cys_pep_sf"/>
</dbReference>
<reference evidence="7" key="1">
    <citation type="submission" date="2022-07" db="EMBL/GenBank/DDBJ databases">
        <title>Chromosome-level genome of Muraenolepis orangiensis.</title>
        <authorList>
            <person name="Kim J."/>
        </authorList>
    </citation>
    <scope>NUCLEOTIDE SEQUENCE</scope>
    <source>
        <strain evidence="7">KU_S4_2022</strain>
        <tissue evidence="7">Muscle</tissue>
    </source>
</reference>
<gene>
    <name evidence="7" type="ORF">NHX12_003632</name>
</gene>
<evidence type="ECO:0000256" key="5">
    <source>
        <dbReference type="SAM" id="MobiDB-lite"/>
    </source>
</evidence>
<organism evidence="7 8">
    <name type="scientific">Muraenolepis orangiensis</name>
    <name type="common">Patagonian moray cod</name>
    <dbReference type="NCBI Taxonomy" id="630683"/>
    <lineage>
        <taxon>Eukaryota</taxon>
        <taxon>Metazoa</taxon>
        <taxon>Chordata</taxon>
        <taxon>Craniata</taxon>
        <taxon>Vertebrata</taxon>
        <taxon>Euteleostomi</taxon>
        <taxon>Actinopterygii</taxon>
        <taxon>Neopterygii</taxon>
        <taxon>Teleostei</taxon>
        <taxon>Neoteleostei</taxon>
        <taxon>Acanthomorphata</taxon>
        <taxon>Zeiogadaria</taxon>
        <taxon>Gadariae</taxon>
        <taxon>Gadiformes</taxon>
        <taxon>Muraenolepidoidei</taxon>
        <taxon>Muraenolepididae</taxon>
        <taxon>Muraenolepis</taxon>
    </lineage>
</organism>
<dbReference type="Pfam" id="PF02902">
    <property type="entry name" value="Peptidase_C48"/>
    <property type="match status" value="1"/>
</dbReference>
<name>A0A9Q0IDH2_9TELE</name>
<keyword evidence="4" id="KW-0788">Thiol protease</keyword>
<keyword evidence="2" id="KW-0645">Protease</keyword>
<dbReference type="InterPro" id="IPR003653">
    <property type="entry name" value="Peptidase_C48_C"/>
</dbReference>